<dbReference type="InterPro" id="IPR044730">
    <property type="entry name" value="RNase_H-like_dom_plant"/>
</dbReference>
<dbReference type="Proteomes" id="UP001552299">
    <property type="component" value="Unassembled WGS sequence"/>
</dbReference>
<dbReference type="InterPro" id="IPR026960">
    <property type="entry name" value="RVT-Znf"/>
</dbReference>
<name>A0ABD0UB38_DENTH</name>
<evidence type="ECO:0000259" key="1">
    <source>
        <dbReference type="Pfam" id="PF13456"/>
    </source>
</evidence>
<feature type="domain" description="RNase H type-1" evidence="1">
    <location>
        <begin position="397"/>
        <end position="469"/>
    </location>
</feature>
<dbReference type="PANTHER" id="PTHR47074:SF73">
    <property type="entry name" value="OS04G0448401 PROTEIN"/>
    <property type="match status" value="1"/>
</dbReference>
<proteinExistence type="predicted"/>
<reference evidence="3 4" key="1">
    <citation type="journal article" date="2024" name="Plant Biotechnol. J.">
        <title>Dendrobium thyrsiflorum genome and its molecular insights into genes involved in important horticultural traits.</title>
        <authorList>
            <person name="Chen B."/>
            <person name="Wang J.Y."/>
            <person name="Zheng P.J."/>
            <person name="Li K.L."/>
            <person name="Liang Y.M."/>
            <person name="Chen X.F."/>
            <person name="Zhang C."/>
            <person name="Zhao X."/>
            <person name="He X."/>
            <person name="Zhang G.Q."/>
            <person name="Liu Z.J."/>
            <person name="Xu Q."/>
        </authorList>
    </citation>
    <scope>NUCLEOTIDE SEQUENCE [LARGE SCALE GENOMIC DNA]</scope>
    <source>
        <strain evidence="3">GZMU011</strain>
    </source>
</reference>
<dbReference type="AlphaFoldDB" id="A0ABD0UB38"/>
<evidence type="ECO:0000259" key="2">
    <source>
        <dbReference type="Pfam" id="PF13966"/>
    </source>
</evidence>
<evidence type="ECO:0000313" key="3">
    <source>
        <dbReference type="EMBL" id="KAL0909994.1"/>
    </source>
</evidence>
<keyword evidence="4" id="KW-1185">Reference proteome</keyword>
<evidence type="ECO:0000313" key="4">
    <source>
        <dbReference type="Proteomes" id="UP001552299"/>
    </source>
</evidence>
<dbReference type="EMBL" id="JANQDX010000016">
    <property type="protein sequence ID" value="KAL0909994.1"/>
    <property type="molecule type" value="Genomic_DNA"/>
</dbReference>
<sequence length="636" mass="73216">METLFNKFLWGSKTGNHSIIWESWRNCSGAMDEGKLGFKNLNDMTRSFTHKMWYSFRANKSLWAKFMITKYYGVKHPLICVARNDDSFNSKRLCKIKWEAKEFILWGLGEGNIYFWQDKWLGNFSIDNILFTHSTSTSKVKDFFCDEGWNIESLVNNVPDCIIKIIMKISIHLEEEDCILFNRSNDGKFDTKQVWNSIRDSHPKNIFYLSLWHGSIPPTYSFLIWRILNNYLPVDSNLLKKGFYIVSKCQCCYHIENINHVFMQGPVAMKVWIHFNNMFKVLSTTHFNNVGDLLKGWFTPTKGHIRNIIPVLICWFLWSSRNNAKHENIKMDASTIISKVKNKVFQLFVAKLLKADSFNGFHNVACEFGLVFGPITVTDNIRLILWKKPSEGCFKLNTDGAKNNFNVGCGGIIRDSNGSVIVDFAAPSTAIHAIQAEIEGLFLGINLCNSLGISSVWIEVDAMLLIHFVDVFVMVGFGFISAVQILEELDIELLYLYGFWCWGAQDYEYYVHLRTHMLLSILFTSVLSMTERSMDVHGLAWRVVHDKRPKLDKEPLFVIISLALAFVLMLHQVTLREPTLQVWPSRLVSYRGLIPSHISMKTFFSNTTSKQGTSSYKGEQEIKLMTAITSSRGLRI</sequence>
<comment type="caution">
    <text evidence="3">The sequence shown here is derived from an EMBL/GenBank/DDBJ whole genome shotgun (WGS) entry which is preliminary data.</text>
</comment>
<organism evidence="3 4">
    <name type="scientific">Dendrobium thyrsiflorum</name>
    <name type="common">Pinecone-like raceme dendrobium</name>
    <name type="synonym">Orchid</name>
    <dbReference type="NCBI Taxonomy" id="117978"/>
    <lineage>
        <taxon>Eukaryota</taxon>
        <taxon>Viridiplantae</taxon>
        <taxon>Streptophyta</taxon>
        <taxon>Embryophyta</taxon>
        <taxon>Tracheophyta</taxon>
        <taxon>Spermatophyta</taxon>
        <taxon>Magnoliopsida</taxon>
        <taxon>Liliopsida</taxon>
        <taxon>Asparagales</taxon>
        <taxon>Orchidaceae</taxon>
        <taxon>Epidendroideae</taxon>
        <taxon>Malaxideae</taxon>
        <taxon>Dendrobiinae</taxon>
        <taxon>Dendrobium</taxon>
    </lineage>
</organism>
<dbReference type="Pfam" id="PF13966">
    <property type="entry name" value="zf-RVT"/>
    <property type="match status" value="1"/>
</dbReference>
<dbReference type="InterPro" id="IPR052929">
    <property type="entry name" value="RNase_H-like_EbsB-rel"/>
</dbReference>
<gene>
    <name evidence="3" type="ORF">M5K25_020913</name>
</gene>
<dbReference type="SUPFAM" id="SSF53098">
    <property type="entry name" value="Ribonuclease H-like"/>
    <property type="match status" value="1"/>
</dbReference>
<dbReference type="InterPro" id="IPR002156">
    <property type="entry name" value="RNaseH_domain"/>
</dbReference>
<dbReference type="Gene3D" id="3.30.420.10">
    <property type="entry name" value="Ribonuclease H-like superfamily/Ribonuclease H"/>
    <property type="match status" value="1"/>
</dbReference>
<dbReference type="CDD" id="cd06222">
    <property type="entry name" value="RNase_H_like"/>
    <property type="match status" value="1"/>
</dbReference>
<protein>
    <recommendedName>
        <fullName evidence="5">RNase H type-1 domain-containing protein</fullName>
    </recommendedName>
</protein>
<dbReference type="Pfam" id="PF13456">
    <property type="entry name" value="RVT_3"/>
    <property type="match status" value="1"/>
</dbReference>
<feature type="domain" description="Reverse transcriptase zinc-binding" evidence="2">
    <location>
        <begin position="189"/>
        <end position="272"/>
    </location>
</feature>
<evidence type="ECO:0008006" key="5">
    <source>
        <dbReference type="Google" id="ProtNLM"/>
    </source>
</evidence>
<accession>A0ABD0UB38</accession>
<dbReference type="InterPro" id="IPR036397">
    <property type="entry name" value="RNaseH_sf"/>
</dbReference>
<dbReference type="InterPro" id="IPR012337">
    <property type="entry name" value="RNaseH-like_sf"/>
</dbReference>
<dbReference type="PANTHER" id="PTHR47074">
    <property type="entry name" value="BNAC02G40300D PROTEIN"/>
    <property type="match status" value="1"/>
</dbReference>